<keyword evidence="3" id="KW-1185">Reference proteome</keyword>
<feature type="region of interest" description="Disordered" evidence="1">
    <location>
        <begin position="36"/>
        <end position="56"/>
    </location>
</feature>
<evidence type="ECO:0000313" key="2">
    <source>
        <dbReference type="EMBL" id="VVM06761.1"/>
    </source>
</evidence>
<organism evidence="2 3">
    <name type="scientific">Methylacidimicrobium tartarophylax</name>
    <dbReference type="NCBI Taxonomy" id="1041768"/>
    <lineage>
        <taxon>Bacteria</taxon>
        <taxon>Pseudomonadati</taxon>
        <taxon>Verrucomicrobiota</taxon>
        <taxon>Methylacidimicrobium</taxon>
    </lineage>
</organism>
<dbReference type="RefSeq" id="WP_142660244.1">
    <property type="nucleotide sequence ID" value="NZ_CABFVA020000074.1"/>
</dbReference>
<dbReference type="AlphaFoldDB" id="A0A5E6MES6"/>
<evidence type="ECO:0000313" key="3">
    <source>
        <dbReference type="Proteomes" id="UP000334923"/>
    </source>
</evidence>
<sequence>MLQSWFCFLWTSTIWLWSFLIGTPVVQAGSLLEQPPPRIPGAQLPESGAEDGDRPGRDIGARIYQETIYSAGMDTGSLPGGGNFSSASAVCFVLNRVLGSPPVSPYFSELERWLEANGRRIAEQGQLRPGDLILSPHSLTVAGQVGIIGRKISDHPDFEIYSNSARNHLFVPNWSLRKWKEYFESQLGLEVVFFRVIRSPEKEKEQGETRESLDCRRPPLFGCLPTSPSR</sequence>
<dbReference type="Proteomes" id="UP000334923">
    <property type="component" value="Unassembled WGS sequence"/>
</dbReference>
<name>A0A5E6MES6_9BACT</name>
<evidence type="ECO:0000256" key="1">
    <source>
        <dbReference type="SAM" id="MobiDB-lite"/>
    </source>
</evidence>
<feature type="region of interest" description="Disordered" evidence="1">
    <location>
        <begin position="203"/>
        <end position="230"/>
    </location>
</feature>
<reference evidence="2 3" key="1">
    <citation type="submission" date="2019-09" db="EMBL/GenBank/DDBJ databases">
        <authorList>
            <person name="Cremers G."/>
        </authorList>
    </citation>
    <scope>NUCLEOTIDE SEQUENCE [LARGE SCALE GENOMIC DNA]</scope>
    <source>
        <strain evidence="2">4A</strain>
    </source>
</reference>
<accession>A0A5E6MES6</accession>
<feature type="compositionally biased region" description="Basic and acidic residues" evidence="1">
    <location>
        <begin position="203"/>
        <end position="217"/>
    </location>
</feature>
<dbReference type="EMBL" id="CABFVA020000074">
    <property type="protein sequence ID" value="VVM06761.1"/>
    <property type="molecule type" value="Genomic_DNA"/>
</dbReference>
<dbReference type="OrthoDB" id="187443at2"/>
<gene>
    <name evidence="2" type="ORF">MAMT_01395</name>
</gene>
<proteinExistence type="predicted"/>
<protein>
    <submittedName>
        <fullName evidence="2">Uncharacterized protein</fullName>
    </submittedName>
</protein>